<reference evidence="3" key="1">
    <citation type="journal article" date="2019" name="Int. J. Syst. Evol. Microbiol.">
        <title>The Global Catalogue of Microorganisms (GCM) 10K type strain sequencing project: providing services to taxonomists for standard genome sequencing and annotation.</title>
        <authorList>
            <consortium name="The Broad Institute Genomics Platform"/>
            <consortium name="The Broad Institute Genome Sequencing Center for Infectious Disease"/>
            <person name="Wu L."/>
            <person name="Ma J."/>
        </authorList>
    </citation>
    <scope>NUCLEOTIDE SEQUENCE [LARGE SCALE GENOMIC DNA]</scope>
    <source>
        <strain evidence="3">KCTC 22232</strain>
    </source>
</reference>
<keyword evidence="1" id="KW-0472">Membrane</keyword>
<keyword evidence="1" id="KW-1133">Transmembrane helix</keyword>
<organism evidence="2 3">
    <name type="scientific">Rhodanobacter panaciterrae</name>
    <dbReference type="NCBI Taxonomy" id="490572"/>
    <lineage>
        <taxon>Bacteria</taxon>
        <taxon>Pseudomonadati</taxon>
        <taxon>Pseudomonadota</taxon>
        <taxon>Gammaproteobacteria</taxon>
        <taxon>Lysobacterales</taxon>
        <taxon>Rhodanobacteraceae</taxon>
        <taxon>Rhodanobacter</taxon>
    </lineage>
</organism>
<feature type="transmembrane region" description="Helical" evidence="1">
    <location>
        <begin position="205"/>
        <end position="224"/>
    </location>
</feature>
<sequence>MEMPTVSSRVVAEIYRGIEFPGDWIDKPDVLNLGMARNLLVSEAALFDDNLKPIAVCWRVDGREERFVHAQSSDPDGSSLLDQLHRDLSDESLHLGPADLLATMLWAPDELRSDQGQPVHQIVFAQGRPGYNSSMTGWNIPARTLVAKAGDLLFMTRRADDGLVFPMPTDLEEMHRKLGSGDQKILIVMPGGVAITTDTQIGRKMALLFGGLIVLGALISAFLLRQG</sequence>
<gene>
    <name evidence="2" type="ORF">GCM10008098_09040</name>
</gene>
<dbReference type="EMBL" id="BMXT01000001">
    <property type="protein sequence ID" value="GGY19055.1"/>
    <property type="molecule type" value="Genomic_DNA"/>
</dbReference>
<comment type="caution">
    <text evidence="2">The sequence shown here is derived from an EMBL/GenBank/DDBJ whole genome shotgun (WGS) entry which is preliminary data.</text>
</comment>
<keyword evidence="3" id="KW-1185">Reference proteome</keyword>
<keyword evidence="1" id="KW-0812">Transmembrane</keyword>
<name>A0ABQ2ZPU6_9GAMM</name>
<accession>A0ABQ2ZPU6</accession>
<evidence type="ECO:0000313" key="2">
    <source>
        <dbReference type="EMBL" id="GGY19055.1"/>
    </source>
</evidence>
<proteinExistence type="predicted"/>
<dbReference type="Proteomes" id="UP000621898">
    <property type="component" value="Unassembled WGS sequence"/>
</dbReference>
<evidence type="ECO:0000256" key="1">
    <source>
        <dbReference type="SAM" id="Phobius"/>
    </source>
</evidence>
<evidence type="ECO:0000313" key="3">
    <source>
        <dbReference type="Proteomes" id="UP000621898"/>
    </source>
</evidence>
<evidence type="ECO:0008006" key="4">
    <source>
        <dbReference type="Google" id="ProtNLM"/>
    </source>
</evidence>
<protein>
    <recommendedName>
        <fullName evidence="4">RING-type E3 ubiquitin transferase</fullName>
    </recommendedName>
</protein>